<keyword evidence="3" id="KW-1185">Reference proteome</keyword>
<feature type="transmembrane region" description="Helical" evidence="1">
    <location>
        <begin position="41"/>
        <end position="64"/>
    </location>
</feature>
<sequence length="81" mass="8936">MLSIPQGFSGLVLMPLMILYSAFCLKRLYELSTGNIILRTLLFLVILGIAFVILSVVMAIVMFLNGDLEQMIEAQKAARGT</sequence>
<organism evidence="2 3">
    <name type="scientific">Gilvirhabdus luticola</name>
    <dbReference type="NCBI Taxonomy" id="3079858"/>
    <lineage>
        <taxon>Bacteria</taxon>
        <taxon>Pseudomonadati</taxon>
        <taxon>Bacteroidota</taxon>
        <taxon>Flavobacteriia</taxon>
        <taxon>Flavobacteriales</taxon>
        <taxon>Flavobacteriaceae</taxon>
        <taxon>Gilvirhabdus</taxon>
    </lineage>
</organism>
<feature type="transmembrane region" description="Helical" evidence="1">
    <location>
        <begin position="6"/>
        <end position="29"/>
    </location>
</feature>
<evidence type="ECO:0000256" key="1">
    <source>
        <dbReference type="SAM" id="Phobius"/>
    </source>
</evidence>
<comment type="caution">
    <text evidence="2">The sequence shown here is derived from an EMBL/GenBank/DDBJ whole genome shotgun (WGS) entry which is preliminary data.</text>
</comment>
<proteinExistence type="predicted"/>
<accession>A0ABU3U6I6</accession>
<name>A0ABU3U6I6_9FLAO</name>
<evidence type="ECO:0000313" key="3">
    <source>
        <dbReference type="Proteomes" id="UP001268651"/>
    </source>
</evidence>
<keyword evidence="1" id="KW-1133">Transmembrane helix</keyword>
<keyword evidence="1" id="KW-0812">Transmembrane</keyword>
<dbReference type="RefSeq" id="WP_316661922.1">
    <property type="nucleotide sequence ID" value="NZ_JAWHTF010000003.1"/>
</dbReference>
<dbReference type="Proteomes" id="UP001268651">
    <property type="component" value="Unassembled WGS sequence"/>
</dbReference>
<keyword evidence="1" id="KW-0472">Membrane</keyword>
<gene>
    <name evidence="2" type="ORF">RXV94_07480</name>
</gene>
<protein>
    <submittedName>
        <fullName evidence="2">Uncharacterized protein</fullName>
    </submittedName>
</protein>
<reference evidence="2 3" key="1">
    <citation type="submission" date="2023-10" db="EMBL/GenBank/DDBJ databases">
        <title>Marimonas sp. nov. isolated from tidal mud flat.</title>
        <authorList>
            <person name="Jaincy N.J."/>
            <person name="Srinivasan S."/>
            <person name="Lee S.-S."/>
        </authorList>
    </citation>
    <scope>NUCLEOTIDE SEQUENCE [LARGE SCALE GENOMIC DNA]</scope>
    <source>
        <strain evidence="2 3">MJ-SS3</strain>
    </source>
</reference>
<evidence type="ECO:0000313" key="2">
    <source>
        <dbReference type="EMBL" id="MDU8885996.1"/>
    </source>
</evidence>
<dbReference type="EMBL" id="JAWHTF010000003">
    <property type="protein sequence ID" value="MDU8885996.1"/>
    <property type="molecule type" value="Genomic_DNA"/>
</dbReference>